<dbReference type="AlphaFoldDB" id="A0A8S1EZK0"/>
<accession>A0A8S1EZK0</accession>
<sequence>MTEAPSDTSDEQRFDEMFIHLTPRGATVPYNVCYDPQDNIWVATKGGLFKFHGKTRKTMWERKNVFPKKMAPFPQVICHKNQIIYTCGEHSDKTTEFRIFTLDGELKHESFIDGLLVSMTISDEGEMYITKQPTSSKSTIYRTSLDAPIGWDEVITNESGEGFYAVCSIDEDTLVAAMAQMPLHPFSKQRLVYIDIPSGKIKKSVSSAGRNDGEIFFPRNILRHGDGIVLMDKSGRFLEFDAAGNFVKTRAQIDAFLGNGFCIKDERALIALSGVVMDQDRRTICDDWLEFIDLDGSTWKAQREAKKAEKSSK</sequence>
<dbReference type="SUPFAM" id="SSF63829">
    <property type="entry name" value="Calcium-dependent phosphotriesterase"/>
    <property type="match status" value="1"/>
</dbReference>
<dbReference type="Proteomes" id="UP000494206">
    <property type="component" value="Unassembled WGS sequence"/>
</dbReference>
<reference evidence="1 2" key="1">
    <citation type="submission" date="2020-04" db="EMBL/GenBank/DDBJ databases">
        <authorList>
            <person name="Laetsch R D."/>
            <person name="Stevens L."/>
            <person name="Kumar S."/>
            <person name="Blaxter L. M."/>
        </authorList>
    </citation>
    <scope>NUCLEOTIDE SEQUENCE [LARGE SCALE GENOMIC DNA]</scope>
</reference>
<comment type="caution">
    <text evidence="1">The sequence shown here is derived from an EMBL/GenBank/DDBJ whole genome shotgun (WGS) entry which is preliminary data.</text>
</comment>
<proteinExistence type="predicted"/>
<dbReference type="EMBL" id="CADEPM010000003">
    <property type="protein sequence ID" value="CAB3403533.1"/>
    <property type="molecule type" value="Genomic_DNA"/>
</dbReference>
<organism evidence="1 2">
    <name type="scientific">Caenorhabditis bovis</name>
    <dbReference type="NCBI Taxonomy" id="2654633"/>
    <lineage>
        <taxon>Eukaryota</taxon>
        <taxon>Metazoa</taxon>
        <taxon>Ecdysozoa</taxon>
        <taxon>Nematoda</taxon>
        <taxon>Chromadorea</taxon>
        <taxon>Rhabditida</taxon>
        <taxon>Rhabditina</taxon>
        <taxon>Rhabditomorpha</taxon>
        <taxon>Rhabditoidea</taxon>
        <taxon>Rhabditidae</taxon>
        <taxon>Peloderinae</taxon>
        <taxon>Caenorhabditis</taxon>
    </lineage>
</organism>
<keyword evidence="2" id="KW-1185">Reference proteome</keyword>
<dbReference type="OrthoDB" id="5837159at2759"/>
<evidence type="ECO:0000313" key="2">
    <source>
        <dbReference type="Proteomes" id="UP000494206"/>
    </source>
</evidence>
<protein>
    <submittedName>
        <fullName evidence="1">Uncharacterized protein</fullName>
    </submittedName>
</protein>
<name>A0A8S1EZK0_9PELO</name>
<gene>
    <name evidence="1" type="ORF">CBOVIS_LOCUS5996</name>
</gene>
<evidence type="ECO:0000313" key="1">
    <source>
        <dbReference type="EMBL" id="CAB3403533.1"/>
    </source>
</evidence>